<sequence>MPVSTRKEVRFATSDEFAPSRCSTPSPSPSNSTLSSDGHSSPLRHPTSPLRTPFQRTIPLTQEYVDGYLAITPVLGWTAAGPNFVFNMLDAPTLSGLRLTRSVYESSATVPPLLSLTIRCKYMPWKLIIKPSSGNRYVTVEDVLVKLHELLDRPVTEAEYNREPKDRQRDIAAQYFQRCARSGDEIIITKEEAKGVKRIDFLQGRHRFAGLDNTQEGPHIWRLHVMA</sequence>
<dbReference type="InterPro" id="IPR046522">
    <property type="entry name" value="DUF6699"/>
</dbReference>
<protein>
    <recommendedName>
        <fullName evidence="2">DUF6699 domain-containing protein</fullName>
    </recommendedName>
</protein>
<feature type="domain" description="DUF6699" evidence="2">
    <location>
        <begin position="86"/>
        <end position="216"/>
    </location>
</feature>
<feature type="compositionally biased region" description="Basic and acidic residues" evidence="1">
    <location>
        <begin position="1"/>
        <end position="10"/>
    </location>
</feature>
<keyword evidence="4" id="KW-1185">Reference proteome</keyword>
<dbReference type="Proteomes" id="UP000308652">
    <property type="component" value="Unassembled WGS sequence"/>
</dbReference>
<accession>A0A5C3M2X9</accession>
<evidence type="ECO:0000256" key="1">
    <source>
        <dbReference type="SAM" id="MobiDB-lite"/>
    </source>
</evidence>
<dbReference type="OrthoDB" id="3224413at2759"/>
<feature type="region of interest" description="Disordered" evidence="1">
    <location>
        <begin position="1"/>
        <end position="53"/>
    </location>
</feature>
<name>A0A5C3M2X9_9AGAR</name>
<feature type="compositionally biased region" description="Low complexity" evidence="1">
    <location>
        <begin position="19"/>
        <end position="36"/>
    </location>
</feature>
<evidence type="ECO:0000313" key="3">
    <source>
        <dbReference type="EMBL" id="TFK39187.1"/>
    </source>
</evidence>
<evidence type="ECO:0000313" key="4">
    <source>
        <dbReference type="Proteomes" id="UP000308652"/>
    </source>
</evidence>
<dbReference type="AlphaFoldDB" id="A0A5C3M2X9"/>
<dbReference type="EMBL" id="ML213600">
    <property type="protein sequence ID" value="TFK39187.1"/>
    <property type="molecule type" value="Genomic_DNA"/>
</dbReference>
<evidence type="ECO:0000259" key="2">
    <source>
        <dbReference type="Pfam" id="PF20415"/>
    </source>
</evidence>
<organism evidence="3 4">
    <name type="scientific">Crucibulum laeve</name>
    <dbReference type="NCBI Taxonomy" id="68775"/>
    <lineage>
        <taxon>Eukaryota</taxon>
        <taxon>Fungi</taxon>
        <taxon>Dikarya</taxon>
        <taxon>Basidiomycota</taxon>
        <taxon>Agaricomycotina</taxon>
        <taxon>Agaricomycetes</taxon>
        <taxon>Agaricomycetidae</taxon>
        <taxon>Agaricales</taxon>
        <taxon>Agaricineae</taxon>
        <taxon>Nidulariaceae</taxon>
        <taxon>Crucibulum</taxon>
    </lineage>
</organism>
<dbReference type="Pfam" id="PF20415">
    <property type="entry name" value="DUF6699"/>
    <property type="match status" value="1"/>
</dbReference>
<gene>
    <name evidence="3" type="ORF">BDQ12DRAFT_682316</name>
</gene>
<proteinExistence type="predicted"/>
<reference evidence="3 4" key="1">
    <citation type="journal article" date="2019" name="Nat. Ecol. Evol.">
        <title>Megaphylogeny resolves global patterns of mushroom evolution.</title>
        <authorList>
            <person name="Varga T."/>
            <person name="Krizsan K."/>
            <person name="Foldi C."/>
            <person name="Dima B."/>
            <person name="Sanchez-Garcia M."/>
            <person name="Sanchez-Ramirez S."/>
            <person name="Szollosi G.J."/>
            <person name="Szarkandi J.G."/>
            <person name="Papp V."/>
            <person name="Albert L."/>
            <person name="Andreopoulos W."/>
            <person name="Angelini C."/>
            <person name="Antonin V."/>
            <person name="Barry K.W."/>
            <person name="Bougher N.L."/>
            <person name="Buchanan P."/>
            <person name="Buyck B."/>
            <person name="Bense V."/>
            <person name="Catcheside P."/>
            <person name="Chovatia M."/>
            <person name="Cooper J."/>
            <person name="Damon W."/>
            <person name="Desjardin D."/>
            <person name="Finy P."/>
            <person name="Geml J."/>
            <person name="Haridas S."/>
            <person name="Hughes K."/>
            <person name="Justo A."/>
            <person name="Karasinski D."/>
            <person name="Kautmanova I."/>
            <person name="Kiss B."/>
            <person name="Kocsube S."/>
            <person name="Kotiranta H."/>
            <person name="LaButti K.M."/>
            <person name="Lechner B.E."/>
            <person name="Liimatainen K."/>
            <person name="Lipzen A."/>
            <person name="Lukacs Z."/>
            <person name="Mihaltcheva S."/>
            <person name="Morgado L.N."/>
            <person name="Niskanen T."/>
            <person name="Noordeloos M.E."/>
            <person name="Ohm R.A."/>
            <person name="Ortiz-Santana B."/>
            <person name="Ovrebo C."/>
            <person name="Racz N."/>
            <person name="Riley R."/>
            <person name="Savchenko A."/>
            <person name="Shiryaev A."/>
            <person name="Soop K."/>
            <person name="Spirin V."/>
            <person name="Szebenyi C."/>
            <person name="Tomsovsky M."/>
            <person name="Tulloss R.E."/>
            <person name="Uehling J."/>
            <person name="Grigoriev I.V."/>
            <person name="Vagvolgyi C."/>
            <person name="Papp T."/>
            <person name="Martin F.M."/>
            <person name="Miettinen O."/>
            <person name="Hibbett D.S."/>
            <person name="Nagy L.G."/>
        </authorList>
    </citation>
    <scope>NUCLEOTIDE SEQUENCE [LARGE SCALE GENOMIC DNA]</scope>
    <source>
        <strain evidence="3 4">CBS 166.37</strain>
    </source>
</reference>